<feature type="region of interest" description="Disordered" evidence="1">
    <location>
        <begin position="110"/>
        <end position="129"/>
    </location>
</feature>
<dbReference type="AlphaFoldDB" id="A0A8S1HG70"/>
<keyword evidence="3" id="KW-1185">Reference proteome</keyword>
<comment type="caution">
    <text evidence="2">The sequence shown here is derived from an EMBL/GenBank/DDBJ whole genome shotgun (WGS) entry which is preliminary data.</text>
</comment>
<proteinExistence type="predicted"/>
<dbReference type="Proteomes" id="UP000835052">
    <property type="component" value="Unassembled WGS sequence"/>
</dbReference>
<organism evidence="2 3">
    <name type="scientific">Caenorhabditis auriculariae</name>
    <dbReference type="NCBI Taxonomy" id="2777116"/>
    <lineage>
        <taxon>Eukaryota</taxon>
        <taxon>Metazoa</taxon>
        <taxon>Ecdysozoa</taxon>
        <taxon>Nematoda</taxon>
        <taxon>Chromadorea</taxon>
        <taxon>Rhabditida</taxon>
        <taxon>Rhabditina</taxon>
        <taxon>Rhabditomorpha</taxon>
        <taxon>Rhabditoidea</taxon>
        <taxon>Rhabditidae</taxon>
        <taxon>Peloderinae</taxon>
        <taxon>Caenorhabditis</taxon>
    </lineage>
</organism>
<protein>
    <submittedName>
        <fullName evidence="2">Uncharacterized protein</fullName>
    </submittedName>
</protein>
<accession>A0A8S1HG70</accession>
<dbReference type="OrthoDB" id="5805719at2759"/>
<gene>
    <name evidence="2" type="ORF">CAUJ_LOCUS10184</name>
</gene>
<evidence type="ECO:0000313" key="3">
    <source>
        <dbReference type="Proteomes" id="UP000835052"/>
    </source>
</evidence>
<evidence type="ECO:0000256" key="1">
    <source>
        <dbReference type="SAM" id="MobiDB-lite"/>
    </source>
</evidence>
<reference evidence="2" key="1">
    <citation type="submission" date="2020-10" db="EMBL/GenBank/DDBJ databases">
        <authorList>
            <person name="Kikuchi T."/>
        </authorList>
    </citation>
    <scope>NUCLEOTIDE SEQUENCE</scope>
    <source>
        <strain evidence="2">NKZ352</strain>
    </source>
</reference>
<evidence type="ECO:0000313" key="2">
    <source>
        <dbReference type="EMBL" id="CAD6194265.1"/>
    </source>
</evidence>
<sequence>MSLHNDEERSLEIIDLNKNPDGQKIRPISTFVRAPPSRPITPIDLEKSGIIASKVNLGTATTYFFQDSDPKKCSTISFRPTAAERGIDIESSKGYLSKERETSGLTLRPSISERGLPSLNDTFKERRPSSANFDDELKQTVDNRRVELEKEEQNASKKIVIRKAEPPQPYQKVHHYDGKPAQPPSFFFMDDLKNQFRDGDIDRIVKEKKTTTLTPTGAPKRMSITSSSVNIPPLLDRPYRNAIPENKTAAQEPISSEISKITESGGPGGHATAAQRVHIDGAGPSTRRCS</sequence>
<name>A0A8S1HG70_9PELO</name>
<feature type="region of interest" description="Disordered" evidence="1">
    <location>
        <begin position="259"/>
        <end position="290"/>
    </location>
</feature>
<dbReference type="EMBL" id="CAJGYM010000043">
    <property type="protein sequence ID" value="CAD6194265.1"/>
    <property type="molecule type" value="Genomic_DNA"/>
</dbReference>
<feature type="region of interest" description="Disordered" evidence="1">
    <location>
        <begin position="149"/>
        <end position="173"/>
    </location>
</feature>